<name>A0A8S5UUZ9_9CAUD</name>
<protein>
    <submittedName>
        <fullName evidence="2">Uncharacterized protein</fullName>
    </submittedName>
</protein>
<evidence type="ECO:0000313" key="2">
    <source>
        <dbReference type="EMBL" id="DAF98275.1"/>
    </source>
</evidence>
<accession>A0A8S5UUZ9</accession>
<reference evidence="2" key="1">
    <citation type="journal article" date="2021" name="Proc. Natl. Acad. Sci. U.S.A.">
        <title>A Catalog of Tens of Thousands of Viruses from Human Metagenomes Reveals Hidden Associations with Chronic Diseases.</title>
        <authorList>
            <person name="Tisza M.J."/>
            <person name="Buck C.B."/>
        </authorList>
    </citation>
    <scope>NUCLEOTIDE SEQUENCE</scope>
    <source>
        <strain evidence="2">CtaDn21</strain>
    </source>
</reference>
<keyword evidence="1" id="KW-0175">Coiled coil</keyword>
<dbReference type="EMBL" id="BK016144">
    <property type="protein sequence ID" value="DAF98275.1"/>
    <property type="molecule type" value="Genomic_DNA"/>
</dbReference>
<proteinExistence type="predicted"/>
<sequence>MRKINKFRVAVALGGVLLFAALVCNIAMLRVQVSQLQVEVNRLDKRLESIHNTPSENVRYQRMLAKTVKE</sequence>
<feature type="coiled-coil region" evidence="1">
    <location>
        <begin position="26"/>
        <end position="53"/>
    </location>
</feature>
<organism evidence="2">
    <name type="scientific">Siphoviridae sp. ctaDn21</name>
    <dbReference type="NCBI Taxonomy" id="2825563"/>
    <lineage>
        <taxon>Viruses</taxon>
        <taxon>Duplodnaviria</taxon>
        <taxon>Heunggongvirae</taxon>
        <taxon>Uroviricota</taxon>
        <taxon>Caudoviricetes</taxon>
    </lineage>
</organism>
<evidence type="ECO:0000256" key="1">
    <source>
        <dbReference type="SAM" id="Coils"/>
    </source>
</evidence>